<dbReference type="EMBL" id="PP756678">
    <property type="protein sequence ID" value="XAO37190.1"/>
    <property type="molecule type" value="Genomic_DNA"/>
</dbReference>
<keyword evidence="1" id="KW-0472">Membrane</keyword>
<evidence type="ECO:0000256" key="1">
    <source>
        <dbReference type="SAM" id="Phobius"/>
    </source>
</evidence>
<dbReference type="EMBL" id="PP756680">
    <property type="protein sequence ID" value="XAO37470.1"/>
    <property type="molecule type" value="Genomic_DNA"/>
</dbReference>
<reference evidence="2" key="1">
    <citation type="submission" date="2024-05" db="EMBL/GenBank/DDBJ databases">
        <title>Fine-tuning the evolutionary stability and environmental longevity of recombinant transmissible vaccines.</title>
        <authorList>
            <person name="Chan B."/>
            <person name="Nuismer S.L."/>
            <person name="Nichols J."/>
            <person name="Davison A.J."/>
            <person name="Alqirbi H."/>
            <person name="Jarvis M.A."/>
            <person name="Redwood A.J."/>
        </authorList>
    </citation>
    <scope>NUCLEOTIDE SEQUENCE</scope>
    <source>
        <strain evidence="2">K181</strain>
    </source>
</reference>
<feature type="transmembrane region" description="Helical" evidence="1">
    <location>
        <begin position="325"/>
        <end position="353"/>
    </location>
</feature>
<name>A0AAU6W7U4_9BETA</name>
<keyword evidence="1" id="KW-1133">Transmembrane helix</keyword>
<organism evidence="2">
    <name type="scientific">Muromegalovirus muridbeta1</name>
    <dbReference type="NCBI Taxonomy" id="3050323"/>
    <lineage>
        <taxon>Viruses</taxon>
        <taxon>Duplodnaviria</taxon>
        <taxon>Heunggongvirae</taxon>
        <taxon>Peploviricota</taxon>
        <taxon>Herviviricetes</taxon>
        <taxon>Herpesvirales</taxon>
        <taxon>Orthoherpesviridae</taxon>
        <taxon>Betaherpesvirinae</taxon>
        <taxon>Muromegalovirus</taxon>
    </lineage>
</organism>
<proteinExistence type="predicted"/>
<keyword evidence="1" id="KW-0812">Transmembrane</keyword>
<sequence length="383" mass="42464">MALPAIPQQLSPVARLRAASFSVLLCLWCLAWLVSRPALVDCSKPKKTTTTAAALGSVTQEERPRPEPIKIFLYDTQDQNVIQFSWSGRHHDVRSGFNVSYRNHDDQTVYLGQLDWRGFVRYRDNSDLYVGDALIFHGPPLTDDTVDVYASGWLKLPPQTVGEIVIKGYGQTAVVTVLPPAQVALLQSTDRDTLAPFLFRCLANIRGSTPLQPTLMRWWHGPYPLVSIEWSENNPVEGRVRWEQLPDGDRTYYVNAYTGDIHVFARSTIQRLACLQCTMQADKVATSSRLSCPARAKTIALPFDFGQDTTVTPTERRHMDILHTVLIVITWFVAGLGILALGIVLIGNALALLRSCCFPSRSPGAGGKKGGPAYEILVNEETA</sequence>
<dbReference type="EMBL" id="PP756681">
    <property type="protein sequence ID" value="XAO37610.1"/>
    <property type="molecule type" value="Genomic_DNA"/>
</dbReference>
<gene>
    <name evidence="2" type="primary">m166</name>
</gene>
<protein>
    <submittedName>
        <fullName evidence="2">Membrane protein m166</fullName>
    </submittedName>
</protein>
<dbReference type="EMBL" id="PP756679">
    <property type="protein sequence ID" value="XAO37330.1"/>
    <property type="molecule type" value="Genomic_DNA"/>
</dbReference>
<accession>A0AAU6W7U4</accession>
<evidence type="ECO:0000313" key="2">
    <source>
        <dbReference type="EMBL" id="XAO37470.1"/>
    </source>
</evidence>